<dbReference type="AlphaFoldDB" id="A0A7T5EPA0"/>
<evidence type="ECO:0000313" key="4">
    <source>
        <dbReference type="Proteomes" id="UP000677234"/>
    </source>
</evidence>
<organism evidence="1 3">
    <name type="scientific">Brevibacillus composti</name>
    <dbReference type="NCBI Taxonomy" id="2796470"/>
    <lineage>
        <taxon>Bacteria</taxon>
        <taxon>Bacillati</taxon>
        <taxon>Bacillota</taxon>
        <taxon>Bacilli</taxon>
        <taxon>Bacillales</taxon>
        <taxon>Paenibacillaceae</taxon>
        <taxon>Brevibacillus</taxon>
    </lineage>
</organism>
<dbReference type="Proteomes" id="UP000677234">
    <property type="component" value="Chromosome"/>
</dbReference>
<dbReference type="RefSeq" id="WP_198829782.1">
    <property type="nucleotide sequence ID" value="NZ_CP066308.1"/>
</dbReference>
<evidence type="ECO:0000313" key="1">
    <source>
        <dbReference type="EMBL" id="QQE76279.1"/>
    </source>
</evidence>
<keyword evidence="4" id="KW-1185">Reference proteome</keyword>
<protein>
    <submittedName>
        <fullName evidence="1">Uncharacterized protein</fullName>
    </submittedName>
</protein>
<evidence type="ECO:0000313" key="2">
    <source>
        <dbReference type="EMBL" id="QUO43307.1"/>
    </source>
</evidence>
<gene>
    <name evidence="1" type="ORF">JD108_10660</name>
    <name evidence="2" type="ORF">KDJ56_10350</name>
</gene>
<sequence>MSFEKKFTLNVDSAKKVVSWRVSDDLSVEDSKKAKDMILNAVSKFNNGEVNLLIDNRGMMVNGKPIVFKPEVNEIWEQTQKEIFPKLAKCAVLCCSVIMKMQMDRIARSSGISEVQKSFWNDDPQVMKKEAYDFLGITSNALVDSVTV</sequence>
<reference evidence="1 3" key="1">
    <citation type="submission" date="2020-12" db="EMBL/GenBank/DDBJ databases">
        <title>strain FJAT-54423T represents a novel species of the genus Brevibacillus.</title>
        <authorList>
            <person name="Tang R."/>
        </authorList>
    </citation>
    <scope>NUCLEOTIDE SEQUENCE [LARGE SCALE GENOMIC DNA]</scope>
    <source>
        <strain evidence="1 3">FJAT-54423</strain>
    </source>
</reference>
<accession>A0A7T5EPA0</accession>
<dbReference type="EMBL" id="CP066308">
    <property type="protein sequence ID" value="QQE76279.1"/>
    <property type="molecule type" value="Genomic_DNA"/>
</dbReference>
<reference evidence="2" key="2">
    <citation type="submission" date="2021-04" db="EMBL/GenBank/DDBJ databases">
        <title>Brevibacillus composti FJAT-54423, complete genome.</title>
        <authorList>
            <person name="Tang R."/>
        </authorList>
    </citation>
    <scope>NUCLEOTIDE SEQUENCE</scope>
    <source>
        <strain evidence="2">FJAT-54424</strain>
    </source>
</reference>
<proteinExistence type="predicted"/>
<name>A0A7T5EPA0_9BACL</name>
<dbReference type="KEGG" id="bcop:JD108_10660"/>
<dbReference type="Proteomes" id="UP000595847">
    <property type="component" value="Chromosome"/>
</dbReference>
<evidence type="ECO:0000313" key="3">
    <source>
        <dbReference type="Proteomes" id="UP000595847"/>
    </source>
</evidence>
<dbReference type="EMBL" id="CP073708">
    <property type="protein sequence ID" value="QUO43307.1"/>
    <property type="molecule type" value="Genomic_DNA"/>
</dbReference>